<feature type="region of interest" description="Disordered" evidence="4">
    <location>
        <begin position="1"/>
        <end position="231"/>
    </location>
</feature>
<feature type="compositionally biased region" description="Acidic residues" evidence="4">
    <location>
        <begin position="184"/>
        <end position="199"/>
    </location>
</feature>
<dbReference type="Gene3D" id="3.30.40.10">
    <property type="entry name" value="Zinc/RING finger domain, C3HC4 (zinc finger)"/>
    <property type="match status" value="1"/>
</dbReference>
<dbReference type="Proteomes" id="UP000284657">
    <property type="component" value="Unassembled WGS sequence"/>
</dbReference>
<dbReference type="EMBL" id="MBDO02000049">
    <property type="protein sequence ID" value="RLN65689.1"/>
    <property type="molecule type" value="Genomic_DNA"/>
</dbReference>
<gene>
    <name evidence="6" type="ORF">BBJ29_008150</name>
    <name evidence="7" type="ORF">BBP00_00002683</name>
</gene>
<dbReference type="PANTHER" id="PTHR46858:SF5">
    <property type="entry name" value="E3 UBIQUITIN-PROTEIN LIGASE APD1-RELATED"/>
    <property type="match status" value="1"/>
</dbReference>
<dbReference type="OrthoDB" id="24526at2759"/>
<dbReference type="GO" id="GO:0008270">
    <property type="term" value="F:zinc ion binding"/>
    <property type="evidence" value="ECO:0007669"/>
    <property type="project" value="UniProtKB-KW"/>
</dbReference>
<dbReference type="PANTHER" id="PTHR46858">
    <property type="entry name" value="OS05G0521000 PROTEIN"/>
    <property type="match status" value="1"/>
</dbReference>
<protein>
    <recommendedName>
        <fullName evidence="5">DUF4211 domain-containing protein</fullName>
    </recommendedName>
</protein>
<evidence type="ECO:0000256" key="2">
    <source>
        <dbReference type="ARBA" id="ARBA00022771"/>
    </source>
</evidence>
<dbReference type="GO" id="GO:0010468">
    <property type="term" value="P:regulation of gene expression"/>
    <property type="evidence" value="ECO:0007669"/>
    <property type="project" value="TreeGrafter"/>
</dbReference>
<feature type="region of interest" description="Disordered" evidence="4">
    <location>
        <begin position="500"/>
        <end position="633"/>
    </location>
</feature>
<feature type="compositionally biased region" description="Acidic residues" evidence="4">
    <location>
        <begin position="558"/>
        <end position="577"/>
    </location>
</feature>
<dbReference type="GO" id="GO:0016567">
    <property type="term" value="P:protein ubiquitination"/>
    <property type="evidence" value="ECO:0007669"/>
    <property type="project" value="TreeGrafter"/>
</dbReference>
<dbReference type="InterPro" id="IPR025451">
    <property type="entry name" value="DUF4211"/>
</dbReference>
<feature type="compositionally biased region" description="Acidic residues" evidence="4">
    <location>
        <begin position="8"/>
        <end position="19"/>
    </location>
</feature>
<name>A0A3F2RWP0_9STRA</name>
<dbReference type="GO" id="GO:0061630">
    <property type="term" value="F:ubiquitin protein ligase activity"/>
    <property type="evidence" value="ECO:0007669"/>
    <property type="project" value="TreeGrafter"/>
</dbReference>
<evidence type="ECO:0000256" key="4">
    <source>
        <dbReference type="SAM" id="MobiDB-lite"/>
    </source>
</evidence>
<feature type="compositionally biased region" description="Polar residues" evidence="4">
    <location>
        <begin position="76"/>
        <end position="102"/>
    </location>
</feature>
<comment type="caution">
    <text evidence="7">The sequence shown here is derived from an EMBL/GenBank/DDBJ whole genome shotgun (WGS) entry which is preliminary data.</text>
</comment>
<feature type="compositionally biased region" description="Basic and acidic residues" evidence="4">
    <location>
        <begin position="211"/>
        <end position="224"/>
    </location>
</feature>
<evidence type="ECO:0000256" key="1">
    <source>
        <dbReference type="ARBA" id="ARBA00022723"/>
    </source>
</evidence>
<evidence type="ECO:0000313" key="9">
    <source>
        <dbReference type="Proteomes" id="UP000284657"/>
    </source>
</evidence>
<feature type="compositionally biased region" description="Acidic residues" evidence="4">
    <location>
        <begin position="157"/>
        <end position="173"/>
    </location>
</feature>
<keyword evidence="3" id="KW-0862">Zinc</keyword>
<dbReference type="InterPro" id="IPR013083">
    <property type="entry name" value="Znf_RING/FYVE/PHD"/>
</dbReference>
<evidence type="ECO:0000313" key="6">
    <source>
        <dbReference type="EMBL" id="RLN65146.1"/>
    </source>
</evidence>
<evidence type="ECO:0000313" key="8">
    <source>
        <dbReference type="Proteomes" id="UP000277300"/>
    </source>
</evidence>
<feature type="domain" description="DUF4211" evidence="5">
    <location>
        <begin position="243"/>
        <end position="391"/>
    </location>
</feature>
<dbReference type="Proteomes" id="UP000277300">
    <property type="component" value="Unassembled WGS sequence"/>
</dbReference>
<feature type="compositionally biased region" description="Acidic residues" evidence="4">
    <location>
        <begin position="529"/>
        <end position="547"/>
    </location>
</feature>
<feature type="compositionally biased region" description="Basic and acidic residues" evidence="4">
    <location>
        <begin position="174"/>
        <end position="183"/>
    </location>
</feature>
<feature type="compositionally biased region" description="Basic and acidic residues" evidence="4">
    <location>
        <begin position="108"/>
        <end position="122"/>
    </location>
</feature>
<dbReference type="EMBL" id="MBAD02000617">
    <property type="protein sequence ID" value="RLN65146.1"/>
    <property type="molecule type" value="Genomic_DNA"/>
</dbReference>
<dbReference type="AlphaFoldDB" id="A0A3F2RWP0"/>
<dbReference type="Pfam" id="PF13926">
    <property type="entry name" value="DUF4211"/>
    <property type="match status" value="1"/>
</dbReference>
<feature type="compositionally biased region" description="Acidic residues" evidence="4">
    <location>
        <begin position="39"/>
        <end position="54"/>
    </location>
</feature>
<evidence type="ECO:0000259" key="5">
    <source>
        <dbReference type="Pfam" id="PF13926"/>
    </source>
</evidence>
<feature type="compositionally biased region" description="Basic and acidic residues" evidence="4">
    <location>
        <begin position="598"/>
        <end position="630"/>
    </location>
</feature>
<proteinExistence type="predicted"/>
<accession>A0A3F2RWP0</accession>
<keyword evidence="2" id="KW-0863">Zinc-finger</keyword>
<reference evidence="8 9" key="1">
    <citation type="submission" date="2018-07" db="EMBL/GenBank/DDBJ databases">
        <title>Genome sequencing of oomycete isolates from Chile give support for New Zealand origin for Phytophthora kernoviae and make available the first Nothophytophthora sp. genome.</title>
        <authorList>
            <person name="Studholme D.J."/>
            <person name="Sanfuentes E."/>
            <person name="Panda P."/>
            <person name="Hill R."/>
            <person name="Sambles C."/>
            <person name="Grant M."/>
            <person name="Williams N.M."/>
            <person name="Mcdougal R.L."/>
        </authorList>
    </citation>
    <scope>NUCLEOTIDE SEQUENCE [LARGE SCALE GENOMIC DNA]</scope>
    <source>
        <strain evidence="7">Chile6</strain>
        <strain evidence="6">Chile7</strain>
    </source>
</reference>
<organism evidence="7 8">
    <name type="scientific">Phytophthora kernoviae</name>
    <dbReference type="NCBI Taxonomy" id="325452"/>
    <lineage>
        <taxon>Eukaryota</taxon>
        <taxon>Sar</taxon>
        <taxon>Stramenopiles</taxon>
        <taxon>Oomycota</taxon>
        <taxon>Peronosporomycetes</taxon>
        <taxon>Peronosporales</taxon>
        <taxon>Peronosporaceae</taxon>
        <taxon>Phytophthora</taxon>
    </lineage>
</organism>
<sequence length="713" mass="82547">MAVHEEVVIDGDSTEEDDEVRILTPQSRKRRRRSHLLVDDEDQDQEEDVEAQEETQEKEPRNGRKRQQQLRLSRDGISTQPMKLQTPVSTRQPRRNMQQLSISAAVARGERGRRQQAEKQSENEDDDEVRIIQPPSASSNRSRDSSGHKRRRMTIQDSEDEQEASQEETEDDEKQNTRPHYNEGDEDYEDYEEESEPEDSPLPPARKRKSLPREGERDHREKVYADGGDDLDEFIVGDDEVEFMDDDEEGVISVETSDDEMEGDPHEELAAMMEARRSREMSEWFAIYLEYLEECIVDPDMENKMYRSRSKPKYQLYDQAIHHIERQICARRDSLRVNVAWPEEMVDALKHASQFRSSQVSAEQDCDACKRSQHVATYHVEFDGISCDANELLKKSVRKASPVRASFEMGSVCHGRTLAYWQLLHAKQFFCILVDAKRKECGDSTGRIAKAHRKGFFKLEYGRYKRMVSLVEKFADDSKRFSIKMPNVWKEITPRHMTSDFLPAPSRPSFFSDPEPESRRGAMDAFVADSEEERSGDEDEESMMEEMENNKQITTGENNEDEQVTDDEEAKAEEEIEIVSRLTPRLESKKEKKLRLAATEKEETQTREKEEAKTKVEPQEKKEHQEKEEQPASDLDIDDLKCLVCDVSPRNAGVIHGMYLHVYCCYGCAKRQHHAKVGCLVCNRPIDRVLRLLPLSKAAREAIKKQGQKQGQS</sequence>
<keyword evidence="1" id="KW-0479">Metal-binding</keyword>
<evidence type="ECO:0000313" key="7">
    <source>
        <dbReference type="EMBL" id="RLN65689.1"/>
    </source>
</evidence>
<evidence type="ECO:0000256" key="3">
    <source>
        <dbReference type="ARBA" id="ARBA00022833"/>
    </source>
</evidence>